<accession>A0ABS4WTD9</accession>
<evidence type="ECO:0000313" key="2">
    <source>
        <dbReference type="Proteomes" id="UP000703720"/>
    </source>
</evidence>
<dbReference type="InterPro" id="IPR010982">
    <property type="entry name" value="Lambda_DNA-bd_dom_sf"/>
</dbReference>
<sequence>MTTDVRRVVALTVAYEIVRAGRTTEWLSERIGMPAHQLRKKLAMQLDFTVADLGEIADALDVTPSQLMPCVHDV</sequence>
<dbReference type="RefSeq" id="WP_210098544.1">
    <property type="nucleotide sequence ID" value="NZ_BAAAIO010000002.1"/>
</dbReference>
<reference evidence="1 2" key="1">
    <citation type="submission" date="2021-03" db="EMBL/GenBank/DDBJ databases">
        <title>Sequencing the genomes of 1000 actinobacteria strains.</title>
        <authorList>
            <person name="Klenk H.-P."/>
        </authorList>
    </citation>
    <scope>NUCLEOTIDE SEQUENCE [LARGE SCALE GENOMIC DNA]</scope>
    <source>
        <strain evidence="1 2">DSM 13468</strain>
    </source>
</reference>
<proteinExistence type="predicted"/>
<gene>
    <name evidence="1" type="ORF">JOF42_002969</name>
</gene>
<dbReference type="EMBL" id="JAGIOA010000001">
    <property type="protein sequence ID" value="MBP2379474.1"/>
    <property type="molecule type" value="Genomic_DNA"/>
</dbReference>
<organism evidence="1 2">
    <name type="scientific">Microbacterium phyllosphaerae</name>
    <dbReference type="NCBI Taxonomy" id="124798"/>
    <lineage>
        <taxon>Bacteria</taxon>
        <taxon>Bacillati</taxon>
        <taxon>Actinomycetota</taxon>
        <taxon>Actinomycetes</taxon>
        <taxon>Micrococcales</taxon>
        <taxon>Microbacteriaceae</taxon>
        <taxon>Microbacterium</taxon>
    </lineage>
</organism>
<protein>
    <recommendedName>
        <fullName evidence="3">HTH cro/C1-type domain-containing protein</fullName>
    </recommendedName>
</protein>
<comment type="caution">
    <text evidence="1">The sequence shown here is derived from an EMBL/GenBank/DDBJ whole genome shotgun (WGS) entry which is preliminary data.</text>
</comment>
<dbReference type="SUPFAM" id="SSF47413">
    <property type="entry name" value="lambda repressor-like DNA-binding domains"/>
    <property type="match status" value="1"/>
</dbReference>
<evidence type="ECO:0008006" key="3">
    <source>
        <dbReference type="Google" id="ProtNLM"/>
    </source>
</evidence>
<dbReference type="Proteomes" id="UP000703720">
    <property type="component" value="Unassembled WGS sequence"/>
</dbReference>
<evidence type="ECO:0000313" key="1">
    <source>
        <dbReference type="EMBL" id="MBP2379474.1"/>
    </source>
</evidence>
<name>A0ABS4WTD9_9MICO</name>
<keyword evidence="2" id="KW-1185">Reference proteome</keyword>